<keyword evidence="3" id="KW-1185">Reference proteome</keyword>
<dbReference type="EMBL" id="MU004237">
    <property type="protein sequence ID" value="KAF2667632.1"/>
    <property type="molecule type" value="Genomic_DNA"/>
</dbReference>
<protein>
    <submittedName>
        <fullName evidence="2">Uncharacterized protein</fullName>
    </submittedName>
</protein>
<gene>
    <name evidence="2" type="ORF">BT63DRAFT_480570</name>
</gene>
<dbReference type="Proteomes" id="UP000799302">
    <property type="component" value="Unassembled WGS sequence"/>
</dbReference>
<feature type="region of interest" description="Disordered" evidence="1">
    <location>
        <begin position="114"/>
        <end position="146"/>
    </location>
</feature>
<feature type="compositionally biased region" description="Basic and acidic residues" evidence="1">
    <location>
        <begin position="48"/>
        <end position="65"/>
    </location>
</feature>
<feature type="compositionally biased region" description="Polar residues" evidence="1">
    <location>
        <begin position="122"/>
        <end position="146"/>
    </location>
</feature>
<sequence length="217" mass="24238">MQSSIHGQGAKRKLVVEIDYPEVESGAKIAKLTSENAALRKQVVELTQARDSDDHESISSDPTPKSEEHLAWIYSDEFMRDFQQCYPVQVTGLQEEFQEDSPAEEHDLCQQNDQTEVAKEAQASTSNHNSEATQSGPRGSNKSSKANWLARVEQLQAKEGNLPAAPVELECIVYCQECSAEFHPDFENFAAEREELCGIGDMCASCIMFISQHQDCY</sequence>
<evidence type="ECO:0000256" key="1">
    <source>
        <dbReference type="SAM" id="MobiDB-lite"/>
    </source>
</evidence>
<proteinExistence type="predicted"/>
<evidence type="ECO:0000313" key="2">
    <source>
        <dbReference type="EMBL" id="KAF2667632.1"/>
    </source>
</evidence>
<dbReference type="AlphaFoldDB" id="A0A6A6U643"/>
<evidence type="ECO:0000313" key="3">
    <source>
        <dbReference type="Proteomes" id="UP000799302"/>
    </source>
</evidence>
<organism evidence="2 3">
    <name type="scientific">Microthyrium microscopicum</name>
    <dbReference type="NCBI Taxonomy" id="703497"/>
    <lineage>
        <taxon>Eukaryota</taxon>
        <taxon>Fungi</taxon>
        <taxon>Dikarya</taxon>
        <taxon>Ascomycota</taxon>
        <taxon>Pezizomycotina</taxon>
        <taxon>Dothideomycetes</taxon>
        <taxon>Dothideomycetes incertae sedis</taxon>
        <taxon>Microthyriales</taxon>
        <taxon>Microthyriaceae</taxon>
        <taxon>Microthyrium</taxon>
    </lineage>
</organism>
<accession>A0A6A6U643</accession>
<reference evidence="2" key="1">
    <citation type="journal article" date="2020" name="Stud. Mycol.">
        <title>101 Dothideomycetes genomes: a test case for predicting lifestyles and emergence of pathogens.</title>
        <authorList>
            <person name="Haridas S."/>
            <person name="Albert R."/>
            <person name="Binder M."/>
            <person name="Bloem J."/>
            <person name="Labutti K."/>
            <person name="Salamov A."/>
            <person name="Andreopoulos B."/>
            <person name="Baker S."/>
            <person name="Barry K."/>
            <person name="Bills G."/>
            <person name="Bluhm B."/>
            <person name="Cannon C."/>
            <person name="Castanera R."/>
            <person name="Culley D."/>
            <person name="Daum C."/>
            <person name="Ezra D."/>
            <person name="Gonzalez J."/>
            <person name="Henrissat B."/>
            <person name="Kuo A."/>
            <person name="Liang C."/>
            <person name="Lipzen A."/>
            <person name="Lutzoni F."/>
            <person name="Magnuson J."/>
            <person name="Mondo S."/>
            <person name="Nolan M."/>
            <person name="Ohm R."/>
            <person name="Pangilinan J."/>
            <person name="Park H.-J."/>
            <person name="Ramirez L."/>
            <person name="Alfaro M."/>
            <person name="Sun H."/>
            <person name="Tritt A."/>
            <person name="Yoshinaga Y."/>
            <person name="Zwiers L.-H."/>
            <person name="Turgeon B."/>
            <person name="Goodwin S."/>
            <person name="Spatafora J."/>
            <person name="Crous P."/>
            <person name="Grigoriev I."/>
        </authorList>
    </citation>
    <scope>NUCLEOTIDE SEQUENCE</scope>
    <source>
        <strain evidence="2">CBS 115976</strain>
    </source>
</reference>
<name>A0A6A6U643_9PEZI</name>
<feature type="region of interest" description="Disordered" evidence="1">
    <location>
        <begin position="44"/>
        <end position="65"/>
    </location>
</feature>